<evidence type="ECO:0000313" key="7">
    <source>
        <dbReference type="EMBL" id="KAI5423899.1"/>
    </source>
</evidence>
<comment type="caution">
    <text evidence="7">The sequence shown here is derived from an EMBL/GenBank/DDBJ whole genome shotgun (WGS) entry which is preliminary data.</text>
</comment>
<comment type="pathway">
    <text evidence="3">Protein modification; protein ubiquitination.</text>
</comment>
<dbReference type="CDD" id="cd18186">
    <property type="entry name" value="BTB_POZ_ZBTB_KLHL-like"/>
    <property type="match status" value="1"/>
</dbReference>
<name>A0A9D4XMQ1_PEA</name>
<organism evidence="7 8">
    <name type="scientific">Pisum sativum</name>
    <name type="common">Garden pea</name>
    <name type="synonym">Lathyrus oleraceus</name>
    <dbReference type="NCBI Taxonomy" id="3888"/>
    <lineage>
        <taxon>Eukaryota</taxon>
        <taxon>Viridiplantae</taxon>
        <taxon>Streptophyta</taxon>
        <taxon>Embryophyta</taxon>
        <taxon>Tracheophyta</taxon>
        <taxon>Spermatophyta</taxon>
        <taxon>Magnoliopsida</taxon>
        <taxon>eudicotyledons</taxon>
        <taxon>Gunneridae</taxon>
        <taxon>Pentapetalae</taxon>
        <taxon>rosids</taxon>
        <taxon>fabids</taxon>
        <taxon>Fabales</taxon>
        <taxon>Fabaceae</taxon>
        <taxon>Papilionoideae</taxon>
        <taxon>50 kb inversion clade</taxon>
        <taxon>NPAAA clade</taxon>
        <taxon>Hologalegina</taxon>
        <taxon>IRL clade</taxon>
        <taxon>Fabeae</taxon>
        <taxon>Lathyrus</taxon>
    </lineage>
</organism>
<gene>
    <name evidence="7" type="ORF">KIW84_030208</name>
</gene>
<dbReference type="SUPFAM" id="SSF54695">
    <property type="entry name" value="POZ domain"/>
    <property type="match status" value="1"/>
</dbReference>
<protein>
    <submittedName>
        <fullName evidence="7">Boi protein</fullName>
    </submittedName>
</protein>
<feature type="region of interest" description="Disordered" evidence="5">
    <location>
        <begin position="54"/>
        <end position="73"/>
    </location>
</feature>
<evidence type="ECO:0000256" key="5">
    <source>
        <dbReference type="SAM" id="MobiDB-lite"/>
    </source>
</evidence>
<evidence type="ECO:0000256" key="2">
    <source>
        <dbReference type="ARBA" id="ARBA00004184"/>
    </source>
</evidence>
<dbReference type="GO" id="GO:0010114">
    <property type="term" value="P:response to red light"/>
    <property type="evidence" value="ECO:0007669"/>
    <property type="project" value="TreeGrafter"/>
</dbReference>
<keyword evidence="4" id="KW-0833">Ubl conjugation pathway</keyword>
<dbReference type="Pfam" id="PF07707">
    <property type="entry name" value="BACK"/>
    <property type="match status" value="1"/>
</dbReference>
<reference evidence="7 8" key="1">
    <citation type="journal article" date="2022" name="Nat. Genet.">
        <title>Improved pea reference genome and pan-genome highlight genomic features and evolutionary characteristics.</title>
        <authorList>
            <person name="Yang T."/>
            <person name="Liu R."/>
            <person name="Luo Y."/>
            <person name="Hu S."/>
            <person name="Wang D."/>
            <person name="Wang C."/>
            <person name="Pandey M.K."/>
            <person name="Ge S."/>
            <person name="Xu Q."/>
            <person name="Li N."/>
            <person name="Li G."/>
            <person name="Huang Y."/>
            <person name="Saxena R.K."/>
            <person name="Ji Y."/>
            <person name="Li M."/>
            <person name="Yan X."/>
            <person name="He Y."/>
            <person name="Liu Y."/>
            <person name="Wang X."/>
            <person name="Xiang C."/>
            <person name="Varshney R.K."/>
            <person name="Ding H."/>
            <person name="Gao S."/>
            <person name="Zong X."/>
        </authorList>
    </citation>
    <scope>NUCLEOTIDE SEQUENCE [LARGE SCALE GENOMIC DNA]</scope>
    <source>
        <strain evidence="7 8">cv. Zhongwan 6</strain>
    </source>
</reference>
<proteinExistence type="predicted"/>
<keyword evidence="8" id="KW-1185">Reference proteome</keyword>
<dbReference type="InterPro" id="IPR011705">
    <property type="entry name" value="BACK"/>
</dbReference>
<dbReference type="PANTHER" id="PTHR46336">
    <property type="entry name" value="OS02G0260700 PROTEIN"/>
    <property type="match status" value="1"/>
</dbReference>
<evidence type="ECO:0000259" key="6">
    <source>
        <dbReference type="PROSITE" id="PS50097"/>
    </source>
</evidence>
<dbReference type="SMART" id="SM00875">
    <property type="entry name" value="BACK"/>
    <property type="match status" value="1"/>
</dbReference>
<evidence type="ECO:0000256" key="4">
    <source>
        <dbReference type="ARBA" id="ARBA00022786"/>
    </source>
</evidence>
<dbReference type="Gene3D" id="3.30.710.10">
    <property type="entry name" value="Potassium Channel Kv1.1, Chain A"/>
    <property type="match status" value="1"/>
</dbReference>
<sequence>MSTINNNTNLVESSIVNGGSEYIDFSFAFNDSSFSDRIIHLEIMNDFIEVHPNADSTRHSERRREDIQKDNGPEFNLWIQPPANVSHMQSCLQWTHSGSDDPSLIDLLSDQPDVDDCALHEPQDVEADAMVEVFTAGDEAANLHLDYSAVVKVKTVYVNSAILAVKSSYFYKLFSNGMRESPQKHVPLRIFASEEAPFMELLEFMYNKPLNITSLPRLLDVLLAADKFEVATCKRYCSQVLLNTPMTPESAVLYLELPYTILMDDDVRPLAVAAKNYLIARYKDVTKHQEELMGLPLAGVMVLLSSDELQVASEDEVYDFVLKWAQTQYPRLEERSEILRAKLIPFIRFRYMTCHKLKMVQTCNYFDHKFASKLVFEALYFKAESPHRQRILTAESASTNRLFIERAYKYRPVKVVEFEVPYQQCVVYLDLKQEECANMFPFGRIYSQAFHLGSQRFFLSAHCNMDQQSFYHCFDLFLGMLEKGSASCNVDFEFSVRSKPTLEYIRKYKDNCLLSGESAVGSRNFFATPWTSFMAEDSLFFINGVLHLRAELTIRNKLDLQ</sequence>
<accession>A0A9D4XMQ1</accession>
<dbReference type="PANTHER" id="PTHR46336:SF3">
    <property type="entry name" value="BTB_POZ DOMAIN-CONTAINING PROTEIN POB1"/>
    <property type="match status" value="1"/>
</dbReference>
<dbReference type="InterPro" id="IPR045890">
    <property type="entry name" value="POB1-like"/>
</dbReference>
<dbReference type="AlphaFoldDB" id="A0A9D4XMQ1"/>
<dbReference type="InterPro" id="IPR011333">
    <property type="entry name" value="SKP1/BTB/POZ_sf"/>
</dbReference>
<feature type="compositionally biased region" description="Basic and acidic residues" evidence="5">
    <location>
        <begin position="56"/>
        <end position="72"/>
    </location>
</feature>
<dbReference type="PROSITE" id="PS50097">
    <property type="entry name" value="BTB"/>
    <property type="match status" value="1"/>
</dbReference>
<dbReference type="Pfam" id="PF00651">
    <property type="entry name" value="BTB"/>
    <property type="match status" value="1"/>
</dbReference>
<dbReference type="Gene3D" id="1.25.40.420">
    <property type="match status" value="1"/>
</dbReference>
<dbReference type="EMBL" id="JAMSHJ010000003">
    <property type="protein sequence ID" value="KAI5423899.1"/>
    <property type="molecule type" value="Genomic_DNA"/>
</dbReference>
<evidence type="ECO:0000256" key="1">
    <source>
        <dbReference type="ARBA" id="ARBA00002668"/>
    </source>
</evidence>
<evidence type="ECO:0000313" key="8">
    <source>
        <dbReference type="Proteomes" id="UP001058974"/>
    </source>
</evidence>
<dbReference type="Proteomes" id="UP001058974">
    <property type="component" value="Chromosome 3"/>
</dbReference>
<dbReference type="SMART" id="SM00225">
    <property type="entry name" value="BTB"/>
    <property type="match status" value="1"/>
</dbReference>
<comment type="subcellular location">
    <subcellularLocation>
        <location evidence="2">Endomembrane system</location>
        <topology evidence="2">Peripheral membrane protein</topology>
    </subcellularLocation>
</comment>
<feature type="domain" description="BTB" evidence="6">
    <location>
        <begin position="145"/>
        <end position="214"/>
    </location>
</feature>
<dbReference type="InterPro" id="IPR000210">
    <property type="entry name" value="BTB/POZ_dom"/>
</dbReference>
<dbReference type="SUPFAM" id="SSF49599">
    <property type="entry name" value="TRAF domain-like"/>
    <property type="match status" value="1"/>
</dbReference>
<dbReference type="Gramene" id="Psat03G0020800-T1">
    <property type="protein sequence ID" value="KAI5423899.1"/>
    <property type="gene ID" value="KIW84_030208"/>
</dbReference>
<comment type="function">
    <text evidence="1">May act as a substrate-specific adapter of an E3 ubiquitin-protein ligase complex (CUL3-RBX1-BTB) which mediates the ubiquitination and subsequent proteasomal degradation of target proteins.</text>
</comment>
<dbReference type="GO" id="GO:0005634">
    <property type="term" value="C:nucleus"/>
    <property type="evidence" value="ECO:0007669"/>
    <property type="project" value="TreeGrafter"/>
</dbReference>
<dbReference type="FunFam" id="1.25.40.420:FF:000008">
    <property type="entry name" value="BTB/POZ domain-containing protein POB1"/>
    <property type="match status" value="1"/>
</dbReference>
<evidence type="ECO:0000256" key="3">
    <source>
        <dbReference type="ARBA" id="ARBA00004906"/>
    </source>
</evidence>
<dbReference type="GO" id="GO:0012505">
    <property type="term" value="C:endomembrane system"/>
    <property type="evidence" value="ECO:0007669"/>
    <property type="project" value="UniProtKB-SubCell"/>
</dbReference>